<evidence type="ECO:0000313" key="11">
    <source>
        <dbReference type="EMBL" id="OSX56222.1"/>
    </source>
</evidence>
<comment type="catalytic activity">
    <reaction evidence="9">
        <text>a 1-acyl-sn-glycero-3-phosphocholine + H2O = sn-glycerol 3-phosphocholine + a fatty acid + H(+)</text>
        <dbReference type="Rhea" id="RHEA:15177"/>
        <dbReference type="ChEBI" id="CHEBI:15377"/>
        <dbReference type="ChEBI" id="CHEBI:15378"/>
        <dbReference type="ChEBI" id="CHEBI:16870"/>
        <dbReference type="ChEBI" id="CHEBI:28868"/>
        <dbReference type="ChEBI" id="CHEBI:58168"/>
        <dbReference type="EC" id="3.1.1.5"/>
    </reaction>
</comment>
<dbReference type="EMBL" id="KZ110614">
    <property type="protein sequence ID" value="OSX56222.1"/>
    <property type="molecule type" value="Genomic_DNA"/>
</dbReference>
<feature type="chain" id="PRO_5010755661" description="Lysophospholipase" evidence="9">
    <location>
        <begin position="22"/>
        <end position="626"/>
    </location>
</feature>
<evidence type="ECO:0000256" key="1">
    <source>
        <dbReference type="ARBA" id="ARBA00008780"/>
    </source>
</evidence>
<comment type="similarity">
    <text evidence="1 9">Belongs to the lysophospholipase family.</text>
</comment>
<gene>
    <name evidence="11" type="ORF">POSPLADRAFT_1050753</name>
</gene>
<dbReference type="PANTHER" id="PTHR10728">
    <property type="entry name" value="CYTOSOLIC PHOSPHOLIPASE A2"/>
    <property type="match status" value="1"/>
</dbReference>
<evidence type="ECO:0000256" key="3">
    <source>
        <dbReference type="ARBA" id="ARBA00022729"/>
    </source>
</evidence>
<dbReference type="Pfam" id="PF01735">
    <property type="entry name" value="PLA2_B"/>
    <property type="match status" value="1"/>
</dbReference>
<evidence type="ECO:0000256" key="5">
    <source>
        <dbReference type="ARBA" id="ARBA00022963"/>
    </source>
</evidence>
<evidence type="ECO:0000259" key="10">
    <source>
        <dbReference type="PROSITE" id="PS51210"/>
    </source>
</evidence>
<dbReference type="GO" id="GO:0046475">
    <property type="term" value="P:glycerophospholipid catabolic process"/>
    <property type="evidence" value="ECO:0007669"/>
    <property type="project" value="TreeGrafter"/>
</dbReference>
<keyword evidence="3 9" id="KW-0732">Signal</keyword>
<accession>A0A1X6MJ87</accession>
<dbReference type="SMART" id="SM00022">
    <property type="entry name" value="PLAc"/>
    <property type="match status" value="1"/>
</dbReference>
<dbReference type="InterPro" id="IPR016035">
    <property type="entry name" value="Acyl_Trfase/lysoPLipase"/>
</dbReference>
<dbReference type="EC" id="3.1.1.5" evidence="2 9"/>
<keyword evidence="6 8" id="KW-0443">Lipid metabolism</keyword>
<evidence type="ECO:0000256" key="2">
    <source>
        <dbReference type="ARBA" id="ARBA00013274"/>
    </source>
</evidence>
<keyword evidence="7" id="KW-0325">Glycoprotein</keyword>
<name>A0A1X6MJ87_9APHY</name>
<dbReference type="GeneID" id="36325006"/>
<dbReference type="SUPFAM" id="SSF52151">
    <property type="entry name" value="FabD/lysophospholipase-like"/>
    <property type="match status" value="1"/>
</dbReference>
<evidence type="ECO:0000313" key="12">
    <source>
        <dbReference type="Proteomes" id="UP000194127"/>
    </source>
</evidence>
<reference evidence="11 12" key="1">
    <citation type="submission" date="2017-04" db="EMBL/GenBank/DDBJ databases">
        <title>Genome Sequence of the Model Brown-Rot Fungus Postia placenta SB12.</title>
        <authorList>
            <consortium name="DOE Joint Genome Institute"/>
            <person name="Gaskell J."/>
            <person name="Kersten P."/>
            <person name="Larrondo L.F."/>
            <person name="Canessa P."/>
            <person name="Martinez D."/>
            <person name="Hibbett D."/>
            <person name="Schmoll M."/>
            <person name="Kubicek C.P."/>
            <person name="Martinez A.T."/>
            <person name="Yadav J."/>
            <person name="Master E."/>
            <person name="Magnuson J.K."/>
            <person name="James T."/>
            <person name="Yaver D."/>
            <person name="Berka R."/>
            <person name="Labutti K."/>
            <person name="Lipzen A."/>
            <person name="Aerts A."/>
            <person name="Barry K."/>
            <person name="Henrissat B."/>
            <person name="Blanchette R."/>
            <person name="Grigoriev I."/>
            <person name="Cullen D."/>
        </authorList>
    </citation>
    <scope>NUCLEOTIDE SEQUENCE [LARGE SCALE GENOMIC DNA]</scope>
    <source>
        <strain evidence="11 12">MAD-698-R-SB12</strain>
    </source>
</reference>
<dbReference type="GO" id="GO:0004623">
    <property type="term" value="F:phospholipase A2 activity"/>
    <property type="evidence" value="ECO:0007669"/>
    <property type="project" value="TreeGrafter"/>
</dbReference>
<evidence type="ECO:0000256" key="9">
    <source>
        <dbReference type="RuleBase" id="RU362103"/>
    </source>
</evidence>
<keyword evidence="12" id="KW-1185">Reference proteome</keyword>
<dbReference type="AlphaFoldDB" id="A0A1X6MJ87"/>
<sequence>MKHLALLLSAVLCCIPLPVASQLAASVAYAPVLTPCPSGVSLLREVGTVDQSLSDGEHAYVAGRRSEVLPGAWGSYLAAVLKSMTGVTNLPEYVTDILGGTYGERGYPHFGIVTSGGGYRAAIFGAGVLNTLDGRNTTSVEAGTGGLLQAATYLAGLSGGSWLVTSLAQANFPTLPDLIFGPSASGKDSFGGWLTQFDLLAPSDDPLVDGVYLLDVVAEIMGKHSAGFPVTISDVWARTLSRHFVNGTDASNFWDDTLKHGAGLTLSSIADLNTFANYAQPFPIIIADSLSPNGNESNVLNETDIDVPLTNPIYEINVFEFGSFDPTLSAFTPTEYLGSPNDSLCATNVDQLCFIEAMSSNAYNVYNTSVSSQRTGAPVGDANLAYKAAAAVMELVVEAFSQLIPESKVELDVAIVPNPFHGVAPSTYIDSNETLLQLVDGGEDGETVPFMPLLVKARNVEVIFAIDVHRRQAADTEDNWTAGLSIIATQDRVAFFTDTYSFPPVPPLESTFLEYNLTKRPTFFGCESTVESGEPLVIYLANGGPPLGQPPLTNTSTAQFTYSADEIDKMLSQTFDIATQGIPEGLEKDPLWPACLACAVVDRSRRRERIERSGVCESCMERYCWS</sequence>
<keyword evidence="4 8" id="KW-0378">Hydrolase</keyword>
<dbReference type="PANTHER" id="PTHR10728:SF33">
    <property type="entry name" value="LYSOPHOSPHOLIPASE 1-RELATED"/>
    <property type="match status" value="1"/>
</dbReference>
<protein>
    <recommendedName>
        <fullName evidence="2 9">Lysophospholipase</fullName>
        <ecNumber evidence="2 9">3.1.1.5</ecNumber>
    </recommendedName>
</protein>
<dbReference type="PROSITE" id="PS51210">
    <property type="entry name" value="PLA2C"/>
    <property type="match status" value="1"/>
</dbReference>
<dbReference type="InterPro" id="IPR002642">
    <property type="entry name" value="LysoPLipase_cat_dom"/>
</dbReference>
<feature type="domain" description="PLA2c" evidence="10">
    <location>
        <begin position="35"/>
        <end position="626"/>
    </location>
</feature>
<keyword evidence="5 8" id="KW-0442">Lipid degradation</keyword>
<evidence type="ECO:0000256" key="4">
    <source>
        <dbReference type="ARBA" id="ARBA00022801"/>
    </source>
</evidence>
<evidence type="ECO:0000256" key="6">
    <source>
        <dbReference type="ARBA" id="ARBA00023098"/>
    </source>
</evidence>
<dbReference type="Proteomes" id="UP000194127">
    <property type="component" value="Unassembled WGS sequence"/>
</dbReference>
<organism evidence="11 12">
    <name type="scientific">Postia placenta MAD-698-R-SB12</name>
    <dbReference type="NCBI Taxonomy" id="670580"/>
    <lineage>
        <taxon>Eukaryota</taxon>
        <taxon>Fungi</taxon>
        <taxon>Dikarya</taxon>
        <taxon>Basidiomycota</taxon>
        <taxon>Agaricomycotina</taxon>
        <taxon>Agaricomycetes</taxon>
        <taxon>Polyporales</taxon>
        <taxon>Adustoporiaceae</taxon>
        <taxon>Rhodonia</taxon>
    </lineage>
</organism>
<dbReference type="RefSeq" id="XP_024333016.1">
    <property type="nucleotide sequence ID" value="XM_024480056.1"/>
</dbReference>
<dbReference type="Gene3D" id="3.40.1090.10">
    <property type="entry name" value="Cytosolic phospholipase A2 catalytic domain"/>
    <property type="match status" value="1"/>
</dbReference>
<evidence type="ECO:0000256" key="7">
    <source>
        <dbReference type="ARBA" id="ARBA00023180"/>
    </source>
</evidence>
<dbReference type="STRING" id="670580.A0A1X6MJ87"/>
<proteinExistence type="inferred from homology"/>
<dbReference type="GO" id="GO:0004622">
    <property type="term" value="F:phosphatidylcholine lysophospholipase activity"/>
    <property type="evidence" value="ECO:0007669"/>
    <property type="project" value="UniProtKB-EC"/>
</dbReference>
<evidence type="ECO:0000256" key="8">
    <source>
        <dbReference type="PROSITE-ProRule" id="PRU00555"/>
    </source>
</evidence>
<dbReference type="OrthoDB" id="4084751at2759"/>
<feature type="signal peptide" evidence="9">
    <location>
        <begin position="1"/>
        <end position="21"/>
    </location>
</feature>
<dbReference type="GO" id="GO:0005829">
    <property type="term" value="C:cytosol"/>
    <property type="evidence" value="ECO:0007669"/>
    <property type="project" value="TreeGrafter"/>
</dbReference>